<feature type="transmembrane region" description="Helical" evidence="2">
    <location>
        <begin position="198"/>
        <end position="216"/>
    </location>
</feature>
<evidence type="ECO:0000256" key="1">
    <source>
        <dbReference type="ARBA" id="ARBA00023125"/>
    </source>
</evidence>
<protein>
    <submittedName>
        <fullName evidence="4">HTH domain-containing protein</fullName>
    </submittedName>
</protein>
<feature type="transmembrane region" description="Helical" evidence="2">
    <location>
        <begin position="305"/>
        <end position="324"/>
    </location>
</feature>
<dbReference type="GO" id="GO:0003677">
    <property type="term" value="F:DNA binding"/>
    <property type="evidence" value="ECO:0007669"/>
    <property type="project" value="UniProtKB-KW"/>
</dbReference>
<name>A0A1D9P4W9_9FIRM</name>
<keyword evidence="5" id="KW-1185">Reference proteome</keyword>
<dbReference type="AlphaFoldDB" id="A0A1D9P4W9"/>
<keyword evidence="2" id="KW-1133">Transmembrane helix</keyword>
<dbReference type="Pfam" id="PF01381">
    <property type="entry name" value="HTH_3"/>
    <property type="match status" value="1"/>
</dbReference>
<dbReference type="CDD" id="cd00093">
    <property type="entry name" value="HTH_XRE"/>
    <property type="match status" value="1"/>
</dbReference>
<reference evidence="5" key="1">
    <citation type="submission" date="2016-10" db="EMBL/GenBank/DDBJ databases">
        <title>The complete genome sequence of the rumen bacterium Butyrivibrio hungatei MB2003.</title>
        <authorList>
            <person name="Palevich N."/>
            <person name="Kelly W.J."/>
            <person name="Leahy S.C."/>
            <person name="Altermann E."/>
            <person name="Rakonjac J."/>
            <person name="Attwood G.T."/>
        </authorList>
    </citation>
    <scope>NUCLEOTIDE SEQUENCE [LARGE SCALE GENOMIC DNA]</scope>
    <source>
        <strain evidence="5">MB2003</strain>
    </source>
</reference>
<dbReference type="PANTHER" id="PTHR46558:SF4">
    <property type="entry name" value="DNA-BIDING PHAGE PROTEIN"/>
    <property type="match status" value="1"/>
</dbReference>
<dbReference type="SUPFAM" id="SSF47413">
    <property type="entry name" value="lambda repressor-like DNA-binding domains"/>
    <property type="match status" value="1"/>
</dbReference>
<evidence type="ECO:0000313" key="4">
    <source>
        <dbReference type="EMBL" id="AOZ97532.1"/>
    </source>
</evidence>
<dbReference type="PANTHER" id="PTHR46558">
    <property type="entry name" value="TRACRIPTIONAL REGULATORY PROTEIN-RELATED-RELATED"/>
    <property type="match status" value="1"/>
</dbReference>
<dbReference type="Gene3D" id="1.20.1070.10">
    <property type="entry name" value="Rhodopsin 7-helix transmembrane proteins"/>
    <property type="match status" value="1"/>
</dbReference>
<proteinExistence type="predicted"/>
<dbReference type="KEGG" id="bhu:bhn_I2500"/>
<accession>A0A1D9P4W9</accession>
<dbReference type="SUPFAM" id="SSF81321">
    <property type="entry name" value="Family A G protein-coupled receptor-like"/>
    <property type="match status" value="1"/>
</dbReference>
<feature type="transmembrane region" description="Helical" evidence="2">
    <location>
        <begin position="281"/>
        <end position="299"/>
    </location>
</feature>
<dbReference type="Gene3D" id="1.10.260.40">
    <property type="entry name" value="lambda repressor-like DNA-binding domains"/>
    <property type="match status" value="1"/>
</dbReference>
<dbReference type="RefSeq" id="WP_071177125.1">
    <property type="nucleotide sequence ID" value="NZ_CP017831.1"/>
</dbReference>
<organism evidence="4 5">
    <name type="scientific">Butyrivibrio hungatei</name>
    <dbReference type="NCBI Taxonomy" id="185008"/>
    <lineage>
        <taxon>Bacteria</taxon>
        <taxon>Bacillati</taxon>
        <taxon>Bacillota</taxon>
        <taxon>Clostridia</taxon>
        <taxon>Lachnospirales</taxon>
        <taxon>Lachnospiraceae</taxon>
        <taxon>Butyrivibrio</taxon>
    </lineage>
</organism>
<keyword evidence="2" id="KW-0472">Membrane</keyword>
<dbReference type="EMBL" id="CP017831">
    <property type="protein sequence ID" value="AOZ97532.1"/>
    <property type="molecule type" value="Genomic_DNA"/>
</dbReference>
<keyword evidence="2" id="KW-0812">Transmembrane</keyword>
<dbReference type="PROSITE" id="PS50943">
    <property type="entry name" value="HTH_CROC1"/>
    <property type="match status" value="1"/>
</dbReference>
<dbReference type="InterPro" id="IPR001387">
    <property type="entry name" value="Cro/C1-type_HTH"/>
</dbReference>
<dbReference type="InterPro" id="IPR010982">
    <property type="entry name" value="Lambda_DNA-bd_dom_sf"/>
</dbReference>
<keyword evidence="1" id="KW-0238">DNA-binding</keyword>
<feature type="domain" description="HTH cro/C1-type" evidence="3">
    <location>
        <begin position="7"/>
        <end position="61"/>
    </location>
</feature>
<sequence>MILADKIINERKKLGWSQEELADQLDVSRQSVSKWESAQSTPDLNKILKMADLFGVSTDYLLKDEIEVVDSSEYKEDVASYKEDTRKVSLEEATRFLEVVKRTAPKVAFGVSLCIASPALLMFLLGFSEMGYIGENLAVAIGIVVLLVMVACAVFMFIMINQERKPFEFLETVKIDTAYGVDGMAKERKAEFESRRTMMVGFGVMCCILCSVPLIISALFSEKCGNESLVVFMVGVLLILVSTGVNLIINGSEYSTACDKLLQSGDYTLEGKKASKKIGKIGSIYWPVVVAAYLGASFITGMWEYTWIIWPVMAVLFGAVAGIVKASMKE</sequence>
<dbReference type="SMART" id="SM00530">
    <property type="entry name" value="HTH_XRE"/>
    <property type="match status" value="1"/>
</dbReference>
<feature type="transmembrane region" description="Helical" evidence="2">
    <location>
        <begin position="137"/>
        <end position="160"/>
    </location>
</feature>
<evidence type="ECO:0000259" key="3">
    <source>
        <dbReference type="PROSITE" id="PS50943"/>
    </source>
</evidence>
<dbReference type="Proteomes" id="UP000179284">
    <property type="component" value="Chromosome I"/>
</dbReference>
<gene>
    <name evidence="4" type="ORF">bhn_I2500</name>
</gene>
<feature type="transmembrane region" description="Helical" evidence="2">
    <location>
        <begin position="107"/>
        <end position="125"/>
    </location>
</feature>
<evidence type="ECO:0000313" key="5">
    <source>
        <dbReference type="Proteomes" id="UP000179284"/>
    </source>
</evidence>
<dbReference type="OrthoDB" id="9815852at2"/>
<feature type="transmembrane region" description="Helical" evidence="2">
    <location>
        <begin position="228"/>
        <end position="249"/>
    </location>
</feature>
<evidence type="ECO:0000256" key="2">
    <source>
        <dbReference type="SAM" id="Phobius"/>
    </source>
</evidence>